<dbReference type="Pfam" id="PF07687">
    <property type="entry name" value="M20_dimer"/>
    <property type="match status" value="1"/>
</dbReference>
<protein>
    <submittedName>
        <fullName evidence="5">Amidohydrolase</fullName>
    </submittedName>
</protein>
<evidence type="ECO:0000259" key="4">
    <source>
        <dbReference type="Pfam" id="PF07687"/>
    </source>
</evidence>
<dbReference type="Gene3D" id="3.40.630.10">
    <property type="entry name" value="Zn peptidases"/>
    <property type="match status" value="1"/>
</dbReference>
<dbReference type="PANTHER" id="PTHR11014:SF63">
    <property type="entry name" value="METALLOPEPTIDASE, PUTATIVE (AFU_ORTHOLOGUE AFUA_6G09600)-RELATED"/>
    <property type="match status" value="1"/>
</dbReference>
<dbReference type="Pfam" id="PF01546">
    <property type="entry name" value="Peptidase_M20"/>
    <property type="match status" value="1"/>
</dbReference>
<gene>
    <name evidence="5" type="ORF">K4G66_04920</name>
</gene>
<dbReference type="InterPro" id="IPR017439">
    <property type="entry name" value="Amidohydrolase"/>
</dbReference>
<dbReference type="InterPro" id="IPR036264">
    <property type="entry name" value="Bact_exopeptidase_dim_dom"/>
</dbReference>
<dbReference type="InterPro" id="IPR011650">
    <property type="entry name" value="Peptidase_M20_dimer"/>
</dbReference>
<feature type="binding site" evidence="2">
    <location>
        <position position="411"/>
    </location>
    <ligand>
        <name>Mn(2+)</name>
        <dbReference type="ChEBI" id="CHEBI:29035"/>
        <label>2</label>
    </ligand>
</feature>
<dbReference type="Gene3D" id="3.30.70.360">
    <property type="match status" value="1"/>
</dbReference>
<dbReference type="EMBL" id="CP120682">
    <property type="protein sequence ID" value="WKN38048.1"/>
    <property type="molecule type" value="Genomic_DNA"/>
</dbReference>
<evidence type="ECO:0000256" key="2">
    <source>
        <dbReference type="PIRSR" id="PIRSR005962-1"/>
    </source>
</evidence>
<feature type="binding site" evidence="2">
    <location>
        <position position="169"/>
    </location>
    <ligand>
        <name>Mn(2+)</name>
        <dbReference type="ChEBI" id="CHEBI:29035"/>
        <label>2</label>
    </ligand>
</feature>
<dbReference type="GO" id="GO:0046872">
    <property type="term" value="F:metal ion binding"/>
    <property type="evidence" value="ECO:0007669"/>
    <property type="project" value="UniProtKB-KW"/>
</dbReference>
<feature type="chain" id="PRO_5041439608" evidence="3">
    <location>
        <begin position="20"/>
        <end position="441"/>
    </location>
</feature>
<dbReference type="GO" id="GO:0050118">
    <property type="term" value="F:N-acetyldiaminopimelate deacetylase activity"/>
    <property type="evidence" value="ECO:0007669"/>
    <property type="project" value="UniProtKB-ARBA"/>
</dbReference>
<keyword evidence="3" id="KW-0732">Signal</keyword>
<feature type="binding site" evidence="2">
    <location>
        <position position="196"/>
    </location>
    <ligand>
        <name>Mn(2+)</name>
        <dbReference type="ChEBI" id="CHEBI:29035"/>
        <label>2</label>
    </ligand>
</feature>
<keyword evidence="2" id="KW-0464">Manganese</keyword>
<feature type="binding site" evidence="2">
    <location>
        <position position="135"/>
    </location>
    <ligand>
        <name>Mn(2+)</name>
        <dbReference type="ChEBI" id="CHEBI:29035"/>
        <label>2</label>
    </ligand>
</feature>
<dbReference type="NCBIfam" id="TIGR01891">
    <property type="entry name" value="amidohydrolases"/>
    <property type="match status" value="1"/>
</dbReference>
<reference evidence="5" key="1">
    <citation type="journal article" date="2023" name="Comput. Struct. Biotechnol. J.">
        <title>Discovery of a novel marine Bacteroidetes with a rich repertoire of carbohydrate-active enzymes.</title>
        <authorList>
            <person name="Chen B."/>
            <person name="Liu G."/>
            <person name="Chen Q."/>
            <person name="Wang H."/>
            <person name="Liu L."/>
            <person name="Tang K."/>
        </authorList>
    </citation>
    <scope>NUCLEOTIDE SEQUENCE</scope>
    <source>
        <strain evidence="5">TK19036</strain>
    </source>
</reference>
<evidence type="ECO:0000256" key="3">
    <source>
        <dbReference type="SAM" id="SignalP"/>
    </source>
</evidence>
<proteinExistence type="predicted"/>
<keyword evidence="2" id="KW-0479">Metal-binding</keyword>
<dbReference type="InterPro" id="IPR002933">
    <property type="entry name" value="Peptidase_M20"/>
</dbReference>
<dbReference type="PIRSF" id="PIRSF005962">
    <property type="entry name" value="Pept_M20D_amidohydro"/>
    <property type="match status" value="1"/>
</dbReference>
<feature type="domain" description="Peptidase M20 dimerisation" evidence="4">
    <location>
        <begin position="220"/>
        <end position="309"/>
    </location>
</feature>
<dbReference type="SUPFAM" id="SSF55031">
    <property type="entry name" value="Bacterial exopeptidase dimerisation domain"/>
    <property type="match status" value="1"/>
</dbReference>
<feature type="signal peptide" evidence="3">
    <location>
        <begin position="1"/>
        <end position="19"/>
    </location>
</feature>
<dbReference type="AlphaFoldDB" id="A0AA49JEF8"/>
<dbReference type="GO" id="GO:0019877">
    <property type="term" value="P:diaminopimelate biosynthetic process"/>
    <property type="evidence" value="ECO:0007669"/>
    <property type="project" value="UniProtKB-ARBA"/>
</dbReference>
<sequence length="441" mass="47857">MKDTALLLLSLFFTTTLLAQNDLDAQVQQFADQEYPVLDTLYKYLHQHPELSSQEEQTSALIANELRSLGFEVQEKIGMHNLAGVLKNGEGPTLLIRTDMDALPQTEKTGVPYASTATGTNPAGETVGVMHACGHDIHMTVFIGTAQTMVEMKNQWSGTLVMVAQSAEETGFGADALFKANLYDKIPVPDYAIALHDNASLPAGTVGYRAGPFMASVDMVDITVYGEGGHGAAPHTTKDPIALSAQLINAFQTIVSREINPIDPAVVTVGSIHGGTVYNIIPDEVKLQLTLRSYSPEVRDQIVESLHRMTRSMAQLARLPEEKYPKISIRDPQTPATINDAELTNCLVTVFKETLGEEHVVETQPNMVGEDFSRFGMQDEKVPICMFWLGAVDPQKVKESEQGGAKLPSLHSPTYAPLPEPTIKTGIRAMSAAALELLGGK</sequence>
<evidence type="ECO:0000313" key="5">
    <source>
        <dbReference type="EMBL" id="WKN38048.1"/>
    </source>
</evidence>
<keyword evidence="1" id="KW-0378">Hydrolase</keyword>
<dbReference type="SUPFAM" id="SSF53187">
    <property type="entry name" value="Zn-dependent exopeptidases"/>
    <property type="match status" value="1"/>
</dbReference>
<reference evidence="5" key="2">
    <citation type="journal article" date="2024" name="Antonie Van Leeuwenhoek">
        <title>Roseihalotalea indica gen. nov., sp. nov., a halophilic Bacteroidetes from mesopelagic Southwest Indian Ocean with higher carbohydrate metabolic potential.</title>
        <authorList>
            <person name="Chen B."/>
            <person name="Zhang M."/>
            <person name="Lin D."/>
            <person name="Ye J."/>
            <person name="Tang K."/>
        </authorList>
    </citation>
    <scope>NUCLEOTIDE SEQUENCE</scope>
    <source>
        <strain evidence="5">TK19036</strain>
    </source>
</reference>
<accession>A0AA49JEF8</accession>
<dbReference type="PANTHER" id="PTHR11014">
    <property type="entry name" value="PEPTIDASE M20 FAMILY MEMBER"/>
    <property type="match status" value="1"/>
</dbReference>
<organism evidence="5">
    <name type="scientific">Roseihalotalea indica</name>
    <dbReference type="NCBI Taxonomy" id="2867963"/>
    <lineage>
        <taxon>Bacteria</taxon>
        <taxon>Pseudomonadati</taxon>
        <taxon>Bacteroidota</taxon>
        <taxon>Cytophagia</taxon>
        <taxon>Cytophagales</taxon>
        <taxon>Catalimonadaceae</taxon>
        <taxon>Roseihalotalea</taxon>
    </lineage>
</organism>
<evidence type="ECO:0000256" key="1">
    <source>
        <dbReference type="ARBA" id="ARBA00022801"/>
    </source>
</evidence>
<comment type="cofactor">
    <cofactor evidence="2">
        <name>Mn(2+)</name>
        <dbReference type="ChEBI" id="CHEBI:29035"/>
    </cofactor>
    <text evidence="2">The Mn(2+) ion enhances activity.</text>
</comment>
<dbReference type="FunFam" id="3.30.70.360:FF:000001">
    <property type="entry name" value="N-acetyldiaminopimelate deacetylase"/>
    <property type="match status" value="1"/>
</dbReference>
<feature type="binding site" evidence="2">
    <location>
        <position position="133"/>
    </location>
    <ligand>
        <name>Mn(2+)</name>
        <dbReference type="ChEBI" id="CHEBI:29035"/>
        <label>2</label>
    </ligand>
</feature>
<name>A0AA49JEF8_9BACT</name>